<dbReference type="GO" id="GO:0006412">
    <property type="term" value="P:translation"/>
    <property type="evidence" value="ECO:0007669"/>
    <property type="project" value="InterPro"/>
</dbReference>
<evidence type="ECO:0000256" key="7">
    <source>
        <dbReference type="SAM" id="MobiDB-lite"/>
    </source>
</evidence>
<feature type="compositionally biased region" description="Basic and acidic residues" evidence="7">
    <location>
        <begin position="99"/>
        <end position="116"/>
    </location>
</feature>
<evidence type="ECO:0000256" key="6">
    <source>
        <dbReference type="ARBA" id="ARBA00035191"/>
    </source>
</evidence>
<name>A0A9P4R7C9_9PLEO</name>
<evidence type="ECO:0000256" key="4">
    <source>
        <dbReference type="ARBA" id="ARBA00023128"/>
    </source>
</evidence>
<comment type="subcellular location">
    <subcellularLocation>
        <location evidence="1">Mitochondrion</location>
    </subcellularLocation>
</comment>
<evidence type="ECO:0000313" key="8">
    <source>
        <dbReference type="EMBL" id="KAF2738296.1"/>
    </source>
</evidence>
<feature type="compositionally biased region" description="Pro residues" evidence="7">
    <location>
        <begin position="138"/>
        <end position="151"/>
    </location>
</feature>
<keyword evidence="9" id="KW-1185">Reference proteome</keyword>
<protein>
    <recommendedName>
        <fullName evidence="6">Large ribosomal subunit protein mL49</fullName>
    </recommendedName>
</protein>
<dbReference type="PANTHER" id="PTHR13477:SF0">
    <property type="entry name" value="LARGE RIBOSOMAL SUBUNIT PROTEIN ML49"/>
    <property type="match status" value="1"/>
</dbReference>
<keyword evidence="4" id="KW-0496">Mitochondrion</keyword>
<organism evidence="8 9">
    <name type="scientific">Polyplosphaeria fusca</name>
    <dbReference type="NCBI Taxonomy" id="682080"/>
    <lineage>
        <taxon>Eukaryota</taxon>
        <taxon>Fungi</taxon>
        <taxon>Dikarya</taxon>
        <taxon>Ascomycota</taxon>
        <taxon>Pezizomycotina</taxon>
        <taxon>Dothideomycetes</taxon>
        <taxon>Pleosporomycetidae</taxon>
        <taxon>Pleosporales</taxon>
        <taxon>Tetraplosphaeriaceae</taxon>
        <taxon>Polyplosphaeria</taxon>
    </lineage>
</organism>
<evidence type="ECO:0000256" key="3">
    <source>
        <dbReference type="ARBA" id="ARBA00022980"/>
    </source>
</evidence>
<evidence type="ECO:0000256" key="5">
    <source>
        <dbReference type="ARBA" id="ARBA00023274"/>
    </source>
</evidence>
<dbReference type="Pfam" id="PF05046">
    <property type="entry name" value="Img2"/>
    <property type="match status" value="1"/>
</dbReference>
<dbReference type="InterPro" id="IPR007740">
    <property type="entry name" value="Ribosomal_mL49"/>
</dbReference>
<comment type="caution">
    <text evidence="8">The sequence shown here is derived from an EMBL/GenBank/DDBJ whole genome shotgun (WGS) entry which is preliminary data.</text>
</comment>
<feature type="compositionally biased region" description="Pro residues" evidence="7">
    <location>
        <begin position="50"/>
        <end position="60"/>
    </location>
</feature>
<evidence type="ECO:0000313" key="9">
    <source>
        <dbReference type="Proteomes" id="UP000799444"/>
    </source>
</evidence>
<dbReference type="OrthoDB" id="19439at2759"/>
<keyword evidence="3" id="KW-0689">Ribosomal protein</keyword>
<dbReference type="GO" id="GO:0003735">
    <property type="term" value="F:structural constituent of ribosome"/>
    <property type="evidence" value="ECO:0007669"/>
    <property type="project" value="InterPro"/>
</dbReference>
<dbReference type="PANTHER" id="PTHR13477">
    <property type="entry name" value="MITOCHONDRIAL 39S RIBOSOMAL PROTEIN L49"/>
    <property type="match status" value="1"/>
</dbReference>
<dbReference type="EMBL" id="ML996110">
    <property type="protein sequence ID" value="KAF2738296.1"/>
    <property type="molecule type" value="Genomic_DNA"/>
</dbReference>
<sequence length="232" mass="25263">MPPLNPLALFLRPLRAPGVAPSRQLLRFSTTTRWRIDQTTTPNSSAKTIPPEPTPEPPSTPKEAANAADQAATEAATDADSAQAPVPKPTLPSKRPKSSKLDKSKLAQDNKPRKAAPDASSTNPPSPSPKLLKNNKHTPPPSPSLNLPPPAYHVARSGTNNYPVYTDYKRGGNLHLTTIRKITGDLTSLRDELRVFLNKKNDEVKVNTLTQHVVVKGHHVPEVTQFLRARGM</sequence>
<accession>A0A9P4R7C9</accession>
<gene>
    <name evidence="8" type="ORF">EJ04DRAFT_486620</name>
</gene>
<dbReference type="GO" id="GO:0005762">
    <property type="term" value="C:mitochondrial large ribosomal subunit"/>
    <property type="evidence" value="ECO:0007669"/>
    <property type="project" value="TreeGrafter"/>
</dbReference>
<reference evidence="8" key="1">
    <citation type="journal article" date="2020" name="Stud. Mycol.">
        <title>101 Dothideomycetes genomes: a test case for predicting lifestyles and emergence of pathogens.</title>
        <authorList>
            <person name="Haridas S."/>
            <person name="Albert R."/>
            <person name="Binder M."/>
            <person name="Bloem J."/>
            <person name="Labutti K."/>
            <person name="Salamov A."/>
            <person name="Andreopoulos B."/>
            <person name="Baker S."/>
            <person name="Barry K."/>
            <person name="Bills G."/>
            <person name="Bluhm B."/>
            <person name="Cannon C."/>
            <person name="Castanera R."/>
            <person name="Culley D."/>
            <person name="Daum C."/>
            <person name="Ezra D."/>
            <person name="Gonzalez J."/>
            <person name="Henrissat B."/>
            <person name="Kuo A."/>
            <person name="Liang C."/>
            <person name="Lipzen A."/>
            <person name="Lutzoni F."/>
            <person name="Magnuson J."/>
            <person name="Mondo S."/>
            <person name="Nolan M."/>
            <person name="Ohm R."/>
            <person name="Pangilinan J."/>
            <person name="Park H.-J."/>
            <person name="Ramirez L."/>
            <person name="Alfaro M."/>
            <person name="Sun H."/>
            <person name="Tritt A."/>
            <person name="Yoshinaga Y."/>
            <person name="Zwiers L.-H."/>
            <person name="Turgeon B."/>
            <person name="Goodwin S."/>
            <person name="Spatafora J."/>
            <person name="Crous P."/>
            <person name="Grigoriev I."/>
        </authorList>
    </citation>
    <scope>NUCLEOTIDE SEQUENCE</scope>
    <source>
        <strain evidence="8">CBS 125425</strain>
    </source>
</reference>
<proteinExistence type="inferred from homology"/>
<evidence type="ECO:0000256" key="2">
    <source>
        <dbReference type="ARBA" id="ARBA00005677"/>
    </source>
</evidence>
<dbReference type="Proteomes" id="UP000799444">
    <property type="component" value="Unassembled WGS sequence"/>
</dbReference>
<feature type="region of interest" description="Disordered" evidence="7">
    <location>
        <begin position="30"/>
        <end position="154"/>
    </location>
</feature>
<evidence type="ECO:0000256" key="1">
    <source>
        <dbReference type="ARBA" id="ARBA00004173"/>
    </source>
</evidence>
<dbReference type="Gene3D" id="3.30.780.10">
    <property type="entry name" value="SUI1-like domain"/>
    <property type="match status" value="1"/>
</dbReference>
<dbReference type="AlphaFoldDB" id="A0A9P4R7C9"/>
<feature type="compositionally biased region" description="Low complexity" evidence="7">
    <location>
        <begin position="61"/>
        <end position="84"/>
    </location>
</feature>
<keyword evidence="5" id="KW-0687">Ribonucleoprotein</keyword>
<feature type="compositionally biased region" description="Low complexity" evidence="7">
    <location>
        <begin position="30"/>
        <end position="41"/>
    </location>
</feature>
<comment type="similarity">
    <text evidence="2">Belongs to the mitochondrion-specific ribosomal protein mL49 family.</text>
</comment>